<evidence type="ECO:0000256" key="4">
    <source>
        <dbReference type="ARBA" id="ARBA00023284"/>
    </source>
</evidence>
<dbReference type="InterPro" id="IPR036249">
    <property type="entry name" value="Thioredoxin-like_sf"/>
</dbReference>
<dbReference type="PRINTS" id="PR00421">
    <property type="entry name" value="THIOREDOXIN"/>
</dbReference>
<proteinExistence type="inferred from homology"/>
<feature type="domain" description="Thioredoxin" evidence="7">
    <location>
        <begin position="1"/>
        <end position="105"/>
    </location>
</feature>
<keyword evidence="4 6" id="KW-0676">Redox-active center</keyword>
<keyword evidence="2" id="KW-0249">Electron transport</keyword>
<comment type="caution">
    <text evidence="8">The sequence shown here is derived from an EMBL/GenBank/DDBJ whole genome shotgun (WGS) entry which is preliminary data.</text>
</comment>
<gene>
    <name evidence="8" type="ORF">CYY_006074</name>
</gene>
<evidence type="ECO:0000256" key="3">
    <source>
        <dbReference type="ARBA" id="ARBA00023157"/>
    </source>
</evidence>
<dbReference type="OrthoDB" id="25146at2759"/>
<evidence type="ECO:0000313" key="9">
    <source>
        <dbReference type="Proteomes" id="UP000695562"/>
    </source>
</evidence>
<dbReference type="PIRSF" id="PIRSF000077">
    <property type="entry name" value="Thioredoxin"/>
    <property type="match status" value="1"/>
</dbReference>
<dbReference type="PROSITE" id="PS51352">
    <property type="entry name" value="THIOREDOXIN_2"/>
    <property type="match status" value="1"/>
</dbReference>
<dbReference type="Proteomes" id="UP000695562">
    <property type="component" value="Unassembled WGS sequence"/>
</dbReference>
<evidence type="ECO:0000313" key="8">
    <source>
        <dbReference type="EMBL" id="KAF2072615.1"/>
    </source>
</evidence>
<dbReference type="GO" id="GO:0015035">
    <property type="term" value="F:protein-disulfide reductase activity"/>
    <property type="evidence" value="ECO:0007669"/>
    <property type="project" value="InterPro"/>
</dbReference>
<evidence type="ECO:0000256" key="1">
    <source>
        <dbReference type="ARBA" id="ARBA00022448"/>
    </source>
</evidence>
<evidence type="ECO:0000256" key="2">
    <source>
        <dbReference type="ARBA" id="ARBA00022982"/>
    </source>
</evidence>
<comment type="similarity">
    <text evidence="5">Belongs to the thioredoxin family.</text>
</comment>
<dbReference type="PANTHER" id="PTHR45663:SF11">
    <property type="entry name" value="GEO12009P1"/>
    <property type="match status" value="1"/>
</dbReference>
<evidence type="ECO:0000256" key="5">
    <source>
        <dbReference type="PIRNR" id="PIRNR000077"/>
    </source>
</evidence>
<feature type="disulfide bond" description="Redox-active" evidence="6">
    <location>
        <begin position="32"/>
        <end position="35"/>
    </location>
</feature>
<reference evidence="8" key="1">
    <citation type="submission" date="2020-01" db="EMBL/GenBank/DDBJ databases">
        <title>Development of genomics and gene disruption for Polysphondylium violaceum indicates a role for the polyketide synthase stlB in stalk morphogenesis.</title>
        <authorList>
            <person name="Narita B."/>
            <person name="Kawabe Y."/>
            <person name="Kin K."/>
            <person name="Saito T."/>
            <person name="Gibbs R."/>
            <person name="Kuspa A."/>
            <person name="Muzny D."/>
            <person name="Queller D."/>
            <person name="Richards S."/>
            <person name="Strassman J."/>
            <person name="Sucgang R."/>
            <person name="Worley K."/>
            <person name="Schaap P."/>
        </authorList>
    </citation>
    <scope>NUCLEOTIDE SEQUENCE</scope>
    <source>
        <strain evidence="8">QSvi11</strain>
    </source>
</reference>
<organism evidence="8 9">
    <name type="scientific">Polysphondylium violaceum</name>
    <dbReference type="NCBI Taxonomy" id="133409"/>
    <lineage>
        <taxon>Eukaryota</taxon>
        <taxon>Amoebozoa</taxon>
        <taxon>Evosea</taxon>
        <taxon>Eumycetozoa</taxon>
        <taxon>Dictyostelia</taxon>
        <taxon>Dictyosteliales</taxon>
        <taxon>Dictyosteliaceae</taxon>
        <taxon>Polysphondylium</taxon>
    </lineage>
</organism>
<dbReference type="CDD" id="cd02947">
    <property type="entry name" value="TRX_family"/>
    <property type="match status" value="1"/>
</dbReference>
<dbReference type="InterPro" id="IPR005746">
    <property type="entry name" value="Thioredoxin"/>
</dbReference>
<evidence type="ECO:0000256" key="6">
    <source>
        <dbReference type="PIRSR" id="PIRSR000077-4"/>
    </source>
</evidence>
<name>A0A8J4UYE3_9MYCE</name>
<accession>A0A8J4UYE3</accession>
<dbReference type="InterPro" id="IPR013766">
    <property type="entry name" value="Thioredoxin_domain"/>
</dbReference>
<dbReference type="AlphaFoldDB" id="A0A8J4UYE3"/>
<protein>
    <recommendedName>
        <fullName evidence="5">Thioredoxin</fullName>
    </recommendedName>
</protein>
<dbReference type="Gene3D" id="3.40.30.10">
    <property type="entry name" value="Glutaredoxin"/>
    <property type="match status" value="1"/>
</dbReference>
<dbReference type="EMBL" id="AJWJ01000264">
    <property type="protein sequence ID" value="KAF2072615.1"/>
    <property type="molecule type" value="Genomic_DNA"/>
</dbReference>
<keyword evidence="1" id="KW-0813">Transport</keyword>
<dbReference type="SUPFAM" id="SSF52833">
    <property type="entry name" value="Thioredoxin-like"/>
    <property type="match status" value="1"/>
</dbReference>
<dbReference type="InterPro" id="IPR017937">
    <property type="entry name" value="Thioredoxin_CS"/>
</dbReference>
<keyword evidence="3 6" id="KW-1015">Disulfide bond</keyword>
<evidence type="ECO:0000259" key="7">
    <source>
        <dbReference type="PROSITE" id="PS51352"/>
    </source>
</evidence>
<sequence>MSIVKIIERDSDFEPYIQNTQLVLAVFSATWCGPCKALEPIVEKIAQDYQGRVSVCKIDIDDCTQTTNKYSVRSVPTCLVFVNGQKSASLAGLTSRENIIRALGI</sequence>
<dbReference type="PANTHER" id="PTHR45663">
    <property type="entry name" value="GEO12009P1"/>
    <property type="match status" value="1"/>
</dbReference>
<keyword evidence="9" id="KW-1185">Reference proteome</keyword>
<dbReference type="PROSITE" id="PS00194">
    <property type="entry name" value="THIOREDOXIN_1"/>
    <property type="match status" value="1"/>
</dbReference>
<dbReference type="GO" id="GO:0005737">
    <property type="term" value="C:cytoplasm"/>
    <property type="evidence" value="ECO:0007669"/>
    <property type="project" value="TreeGrafter"/>
</dbReference>
<dbReference type="Pfam" id="PF00085">
    <property type="entry name" value="Thioredoxin"/>
    <property type="match status" value="1"/>
</dbReference>